<proteinExistence type="predicted"/>
<dbReference type="InterPro" id="IPR018060">
    <property type="entry name" value="HTH_AraC"/>
</dbReference>
<dbReference type="SMART" id="SM00342">
    <property type="entry name" value="HTH_ARAC"/>
    <property type="match status" value="1"/>
</dbReference>
<accession>A0A1I2P3F1</accession>
<keyword evidence="5" id="KW-1185">Reference proteome</keyword>
<dbReference type="Pfam" id="PF12833">
    <property type="entry name" value="HTH_18"/>
    <property type="match status" value="1"/>
</dbReference>
<evidence type="ECO:0000313" key="4">
    <source>
        <dbReference type="EMBL" id="SFG10725.1"/>
    </source>
</evidence>
<evidence type="ECO:0000256" key="1">
    <source>
        <dbReference type="ARBA" id="ARBA00023015"/>
    </source>
</evidence>
<dbReference type="InterPro" id="IPR009057">
    <property type="entry name" value="Homeodomain-like_sf"/>
</dbReference>
<evidence type="ECO:0000256" key="2">
    <source>
        <dbReference type="ARBA" id="ARBA00023163"/>
    </source>
</evidence>
<reference evidence="5" key="1">
    <citation type="submission" date="2016-10" db="EMBL/GenBank/DDBJ databases">
        <authorList>
            <person name="Varghese N."/>
            <person name="Submissions S."/>
        </authorList>
    </citation>
    <scope>NUCLEOTIDE SEQUENCE [LARGE SCALE GENOMIC DNA]</scope>
    <source>
        <strain evidence="5">DSM 17038</strain>
    </source>
</reference>
<dbReference type="EMBL" id="FOOX01000002">
    <property type="protein sequence ID" value="SFG10725.1"/>
    <property type="molecule type" value="Genomic_DNA"/>
</dbReference>
<feature type="domain" description="HTH araC/xylS-type" evidence="3">
    <location>
        <begin position="233"/>
        <end position="331"/>
    </location>
</feature>
<dbReference type="AlphaFoldDB" id="A0A1I2P3F1"/>
<dbReference type="InterPro" id="IPR053142">
    <property type="entry name" value="PchR_regulatory_protein"/>
</dbReference>
<sequence>MMMENAVQKYKVYNPKNENCPVCTVLNSIYRTNSFQKEMKIPEEAGKGYYRRIILKPSMEVFIADVTFSESMTMGGGSSNPEYCLAFCLGEAFQWRSEGNKKEYEIECGENYIFQGNQGNNICSYNPGQRFYGLTIHLDSEIIASFIHHMGKEYPRTGQSYGSGVFYKRKFSPAVKLILNEIANCPYRDHIKRIYLEGKILELIAVYLNELILENGSHCSSAKLSSFDTESLHKARRILDENITSPPTIGKLARLVHLNEYKLKTGFKELFGMPVHAYIIDKRLETARFLMEDKKLGVTEAVLLVGYSDASHFAEKFRKKYGVNPSKCTKG</sequence>
<dbReference type="SUPFAM" id="SSF46689">
    <property type="entry name" value="Homeodomain-like"/>
    <property type="match status" value="2"/>
</dbReference>
<dbReference type="STRING" id="341036.SAMN05660649_00699"/>
<keyword evidence="2" id="KW-0804">Transcription</keyword>
<organism evidence="4 5">
    <name type="scientific">Desulfotruncus arcticus DSM 17038</name>
    <dbReference type="NCBI Taxonomy" id="1121424"/>
    <lineage>
        <taxon>Bacteria</taxon>
        <taxon>Bacillati</taxon>
        <taxon>Bacillota</taxon>
        <taxon>Clostridia</taxon>
        <taxon>Eubacteriales</taxon>
        <taxon>Desulfallaceae</taxon>
        <taxon>Desulfotruncus</taxon>
    </lineage>
</organism>
<gene>
    <name evidence="4" type="ORF">SAMN05660649_00699</name>
</gene>
<dbReference type="GO" id="GO:0003700">
    <property type="term" value="F:DNA-binding transcription factor activity"/>
    <property type="evidence" value="ECO:0007669"/>
    <property type="project" value="InterPro"/>
</dbReference>
<evidence type="ECO:0000313" key="5">
    <source>
        <dbReference type="Proteomes" id="UP000199337"/>
    </source>
</evidence>
<dbReference type="GO" id="GO:0043565">
    <property type="term" value="F:sequence-specific DNA binding"/>
    <property type="evidence" value="ECO:0007669"/>
    <property type="project" value="InterPro"/>
</dbReference>
<protein>
    <submittedName>
        <fullName evidence="4">Transcriptional regulator, AraC family</fullName>
    </submittedName>
</protein>
<name>A0A1I2P3F1_9FIRM</name>
<dbReference type="Proteomes" id="UP000199337">
    <property type="component" value="Unassembled WGS sequence"/>
</dbReference>
<dbReference type="PANTHER" id="PTHR47893">
    <property type="entry name" value="REGULATORY PROTEIN PCHR"/>
    <property type="match status" value="1"/>
</dbReference>
<dbReference type="Gene3D" id="1.10.10.60">
    <property type="entry name" value="Homeodomain-like"/>
    <property type="match status" value="1"/>
</dbReference>
<keyword evidence="1" id="KW-0805">Transcription regulation</keyword>
<dbReference type="PROSITE" id="PS01124">
    <property type="entry name" value="HTH_ARAC_FAMILY_2"/>
    <property type="match status" value="1"/>
</dbReference>
<evidence type="ECO:0000259" key="3">
    <source>
        <dbReference type="PROSITE" id="PS01124"/>
    </source>
</evidence>
<dbReference type="PANTHER" id="PTHR47893:SF1">
    <property type="entry name" value="REGULATORY PROTEIN PCHR"/>
    <property type="match status" value="1"/>
</dbReference>